<dbReference type="Proteomes" id="UP001630127">
    <property type="component" value="Unassembled WGS sequence"/>
</dbReference>
<dbReference type="EMBL" id="JBJUIK010000005">
    <property type="protein sequence ID" value="KAL3526671.1"/>
    <property type="molecule type" value="Genomic_DNA"/>
</dbReference>
<dbReference type="AlphaFoldDB" id="A0ABD3A4J7"/>
<reference evidence="2 3" key="1">
    <citation type="submission" date="2024-11" db="EMBL/GenBank/DDBJ databases">
        <title>A near-complete genome assembly of Cinchona calisaya.</title>
        <authorList>
            <person name="Lian D.C."/>
            <person name="Zhao X.W."/>
            <person name="Wei L."/>
        </authorList>
    </citation>
    <scope>NUCLEOTIDE SEQUENCE [LARGE SCALE GENOMIC DNA]</scope>
    <source>
        <tissue evidence="2">Nenye</tissue>
    </source>
</reference>
<accession>A0ABD3A4J7</accession>
<evidence type="ECO:0000313" key="3">
    <source>
        <dbReference type="Proteomes" id="UP001630127"/>
    </source>
</evidence>
<evidence type="ECO:0000313" key="2">
    <source>
        <dbReference type="EMBL" id="KAL3526671.1"/>
    </source>
</evidence>
<protein>
    <submittedName>
        <fullName evidence="2">Uncharacterized protein</fullName>
    </submittedName>
</protein>
<feature type="region of interest" description="Disordered" evidence="1">
    <location>
        <begin position="71"/>
        <end position="97"/>
    </location>
</feature>
<evidence type="ECO:0000256" key="1">
    <source>
        <dbReference type="SAM" id="MobiDB-lite"/>
    </source>
</evidence>
<feature type="compositionally biased region" description="Polar residues" evidence="1">
    <location>
        <begin position="74"/>
        <end position="90"/>
    </location>
</feature>
<name>A0ABD3A4J7_9GENT</name>
<keyword evidence="3" id="KW-1185">Reference proteome</keyword>
<organism evidence="2 3">
    <name type="scientific">Cinchona calisaya</name>
    <dbReference type="NCBI Taxonomy" id="153742"/>
    <lineage>
        <taxon>Eukaryota</taxon>
        <taxon>Viridiplantae</taxon>
        <taxon>Streptophyta</taxon>
        <taxon>Embryophyta</taxon>
        <taxon>Tracheophyta</taxon>
        <taxon>Spermatophyta</taxon>
        <taxon>Magnoliopsida</taxon>
        <taxon>eudicotyledons</taxon>
        <taxon>Gunneridae</taxon>
        <taxon>Pentapetalae</taxon>
        <taxon>asterids</taxon>
        <taxon>lamiids</taxon>
        <taxon>Gentianales</taxon>
        <taxon>Rubiaceae</taxon>
        <taxon>Cinchonoideae</taxon>
        <taxon>Cinchoneae</taxon>
        <taxon>Cinchona</taxon>
    </lineage>
</organism>
<proteinExistence type="predicted"/>
<comment type="caution">
    <text evidence="2">The sequence shown here is derived from an EMBL/GenBank/DDBJ whole genome shotgun (WGS) entry which is preliminary data.</text>
</comment>
<gene>
    <name evidence="2" type="ORF">ACH5RR_011327</name>
</gene>
<sequence>MSNRFTHRTYIVTAGLRDQFDEVEPFGVGVTGHCNYHVSLLLIGKFTETSKQKELKFSIKSKIKMESQLRKTLRSSPANRGNFKWNPSSTKAEERGGNRERDYNLWIVEQANRPPWRKRRWRQLCLCDE</sequence>